<keyword evidence="6" id="KW-1185">Reference proteome</keyword>
<gene>
    <name evidence="5" type="ORF">H9Y05_05780</name>
</gene>
<feature type="domain" description="Secretion system C-terminal sorting" evidence="4">
    <location>
        <begin position="532"/>
        <end position="597"/>
    </location>
</feature>
<dbReference type="Gene3D" id="3.50.30.30">
    <property type="match status" value="1"/>
</dbReference>
<dbReference type="Pfam" id="PF18962">
    <property type="entry name" value="Por_Secre_tail"/>
    <property type="match status" value="1"/>
</dbReference>
<evidence type="ECO:0000256" key="1">
    <source>
        <dbReference type="ARBA" id="ARBA00022729"/>
    </source>
</evidence>
<evidence type="ECO:0000259" key="3">
    <source>
        <dbReference type="Pfam" id="PF02225"/>
    </source>
</evidence>
<keyword evidence="1 2" id="KW-0732">Signal</keyword>
<name>A0A8J6PI30_9FLAO</name>
<evidence type="ECO:0000313" key="5">
    <source>
        <dbReference type="EMBL" id="MBC9811984.1"/>
    </source>
</evidence>
<evidence type="ECO:0000313" key="6">
    <source>
        <dbReference type="Proteomes" id="UP000652681"/>
    </source>
</evidence>
<dbReference type="RefSeq" id="WP_216713743.1">
    <property type="nucleotide sequence ID" value="NZ_JACVEL010000003.1"/>
</dbReference>
<protein>
    <submittedName>
        <fullName evidence="5">T9SS type A sorting domain-containing protein</fullName>
    </submittedName>
</protein>
<dbReference type="CDD" id="cd04818">
    <property type="entry name" value="PA_subtilisin_1"/>
    <property type="match status" value="1"/>
</dbReference>
<accession>A0A8J6PI30</accession>
<evidence type="ECO:0000259" key="4">
    <source>
        <dbReference type="Pfam" id="PF18962"/>
    </source>
</evidence>
<dbReference type="SUPFAM" id="SSF52025">
    <property type="entry name" value="PA domain"/>
    <property type="match status" value="1"/>
</dbReference>
<dbReference type="Proteomes" id="UP000652681">
    <property type="component" value="Unassembled WGS sequence"/>
</dbReference>
<feature type="domain" description="PA" evidence="3">
    <location>
        <begin position="60"/>
        <end position="159"/>
    </location>
</feature>
<dbReference type="AlphaFoldDB" id="A0A8J6PI30"/>
<dbReference type="EMBL" id="JACVEL010000003">
    <property type="protein sequence ID" value="MBC9811984.1"/>
    <property type="molecule type" value="Genomic_DNA"/>
</dbReference>
<reference evidence="5" key="1">
    <citation type="submission" date="2020-09" db="EMBL/GenBank/DDBJ databases">
        <title>Taishania pollutisoli gen. nov., sp. nov., Isolated from Tetrabromobisphenol A-Contaminated Soil.</title>
        <authorList>
            <person name="Chen Q."/>
        </authorList>
    </citation>
    <scope>NUCLEOTIDE SEQUENCE</scope>
    <source>
        <strain evidence="5">CZZ-1</strain>
    </source>
</reference>
<sequence>MKKILLSLLAGAITCIVNGQIAVTGISPASVQGNYNFTIGDATQSWAPALDFSTPGVYVQGELVIVNDGSTGTNPQGNPISAEGCNTLVNAAAVNGKIAVIYRNTCNFGVKALNAQDAGAIAVIILNRDPEVIGMNGGAEGLNVTIPVVMLSSLDGLTLTNAMQSGPVEVFIGNKAGLYPNDLALNEELIAVPQYHGVHSLLAQNGSEFNVDLGLRVYNFGSATQTNAMANVTITGPSGAEVYNEDVTFSLNGVSGNAIDSVDIFPGETLMFPQFALATYPAGKYTLTYTLINGGGVDDDFPNDNTYSIDFVVNDSYLSRSRLDATTLKPIAESQVKPAAPTTGGSYAEVVYCSSFRNANASRLAVLGFNATVSVDSVDANSTLEGKFVFADLYEWTNADAVYAANAGNTQLAYNLDSKATLNYDFVNDVIKEEVYFEFESPVLLADNTMYMVCITDFGQDLNIGYDRAVRYNVTRQLTSQWINPLKVVEGQTVTWYGAGFGADLTPAFGIRAIDVETASVEDLLKLEGKAYPNPTNDVVRMIIPLDGKATVAVTDLSGRTVANREVNFTGNQASIDLAELQSGMYVIHVAYNNGSKSTFNVIKK</sequence>
<proteinExistence type="predicted"/>
<evidence type="ECO:0000256" key="2">
    <source>
        <dbReference type="SAM" id="SignalP"/>
    </source>
</evidence>
<feature type="chain" id="PRO_5035193369" evidence="2">
    <location>
        <begin position="20"/>
        <end position="605"/>
    </location>
</feature>
<dbReference type="InterPro" id="IPR046450">
    <property type="entry name" value="PA_dom_sf"/>
</dbReference>
<comment type="caution">
    <text evidence="5">The sequence shown here is derived from an EMBL/GenBank/DDBJ whole genome shotgun (WGS) entry which is preliminary data.</text>
</comment>
<dbReference type="NCBIfam" id="TIGR04183">
    <property type="entry name" value="Por_Secre_tail"/>
    <property type="match status" value="1"/>
</dbReference>
<dbReference type="InterPro" id="IPR003137">
    <property type="entry name" value="PA_domain"/>
</dbReference>
<feature type="signal peptide" evidence="2">
    <location>
        <begin position="1"/>
        <end position="19"/>
    </location>
</feature>
<dbReference type="InterPro" id="IPR026444">
    <property type="entry name" value="Secre_tail"/>
</dbReference>
<dbReference type="Pfam" id="PF02225">
    <property type="entry name" value="PA"/>
    <property type="match status" value="1"/>
</dbReference>
<organism evidence="5 6">
    <name type="scientific">Taishania pollutisoli</name>
    <dbReference type="NCBI Taxonomy" id="2766479"/>
    <lineage>
        <taxon>Bacteria</taxon>
        <taxon>Pseudomonadati</taxon>
        <taxon>Bacteroidota</taxon>
        <taxon>Flavobacteriia</taxon>
        <taxon>Flavobacteriales</taxon>
        <taxon>Crocinitomicaceae</taxon>
        <taxon>Taishania</taxon>
    </lineage>
</organism>